<dbReference type="InterPro" id="IPR046457">
    <property type="entry name" value="PMI_typeI_cat"/>
</dbReference>
<dbReference type="GO" id="GO:0008270">
    <property type="term" value="F:zinc ion binding"/>
    <property type="evidence" value="ECO:0007669"/>
    <property type="project" value="InterPro"/>
</dbReference>
<feature type="domain" description="Phosphomannose isomerase type I catalytic" evidence="9">
    <location>
        <begin position="4"/>
        <end position="142"/>
    </location>
</feature>
<dbReference type="CDD" id="cd07011">
    <property type="entry name" value="cupin_PMI_type_I_N"/>
    <property type="match status" value="1"/>
</dbReference>
<dbReference type="GO" id="GO:0004476">
    <property type="term" value="F:mannose-6-phosphate isomerase activity"/>
    <property type="evidence" value="ECO:0007669"/>
    <property type="project" value="UniProtKB-EC"/>
</dbReference>
<feature type="binding site" evidence="8">
    <location>
        <position position="127"/>
    </location>
    <ligand>
        <name>Zn(2+)</name>
        <dbReference type="ChEBI" id="CHEBI:29105"/>
    </ligand>
</feature>
<feature type="binding site" evidence="8">
    <location>
        <position position="90"/>
    </location>
    <ligand>
        <name>Zn(2+)</name>
        <dbReference type="ChEBI" id="CHEBI:29105"/>
    </ligand>
</feature>
<dbReference type="PANTHER" id="PTHR10309">
    <property type="entry name" value="MANNOSE-6-PHOSPHATE ISOMERASE"/>
    <property type="match status" value="1"/>
</dbReference>
<dbReference type="Pfam" id="PF20511">
    <property type="entry name" value="PMI_typeI_cat"/>
    <property type="match status" value="1"/>
</dbReference>
<dbReference type="GO" id="GO:0005975">
    <property type="term" value="P:carbohydrate metabolic process"/>
    <property type="evidence" value="ECO:0007669"/>
    <property type="project" value="InterPro"/>
</dbReference>
<evidence type="ECO:0000256" key="5">
    <source>
        <dbReference type="ARBA" id="ARBA00022833"/>
    </source>
</evidence>
<dbReference type="EC" id="5.3.1.8" evidence="3"/>
<dbReference type="GO" id="GO:0005829">
    <property type="term" value="C:cytosol"/>
    <property type="evidence" value="ECO:0007669"/>
    <property type="project" value="TreeGrafter"/>
</dbReference>
<accession>A0A8J3JBV5</accession>
<keyword evidence="11" id="KW-1185">Reference proteome</keyword>
<dbReference type="AlphaFoldDB" id="A0A8J3JBV5"/>
<dbReference type="Gene3D" id="2.60.120.10">
    <property type="entry name" value="Jelly Rolls"/>
    <property type="match status" value="2"/>
</dbReference>
<dbReference type="PIRSF" id="PIRSF001480">
    <property type="entry name" value="Mannose-6-phosphate_isomerase"/>
    <property type="match status" value="1"/>
</dbReference>
<dbReference type="SUPFAM" id="SSF51182">
    <property type="entry name" value="RmlC-like cupins"/>
    <property type="match status" value="1"/>
</dbReference>
<dbReference type="RefSeq" id="WP_203657942.1">
    <property type="nucleotide sequence ID" value="NZ_BAAAZM010000005.1"/>
</dbReference>
<evidence type="ECO:0000256" key="8">
    <source>
        <dbReference type="PIRSR" id="PIRSR001480-2"/>
    </source>
</evidence>
<keyword evidence="6 10" id="KW-0413">Isomerase</keyword>
<keyword evidence="4 8" id="KW-0479">Metal-binding</keyword>
<feature type="active site" evidence="7">
    <location>
        <position position="267"/>
    </location>
</feature>
<evidence type="ECO:0000259" key="9">
    <source>
        <dbReference type="Pfam" id="PF20511"/>
    </source>
</evidence>
<name>A0A8J3JBV5_9ACTN</name>
<reference evidence="10" key="1">
    <citation type="submission" date="2021-01" db="EMBL/GenBank/DDBJ databases">
        <title>Whole genome shotgun sequence of Actinocatenispora rupis NBRC 107355.</title>
        <authorList>
            <person name="Komaki H."/>
            <person name="Tamura T."/>
        </authorList>
    </citation>
    <scope>NUCLEOTIDE SEQUENCE</scope>
    <source>
        <strain evidence="10">NBRC 107355</strain>
    </source>
</reference>
<dbReference type="GO" id="GO:0009298">
    <property type="term" value="P:GDP-mannose biosynthetic process"/>
    <property type="evidence" value="ECO:0007669"/>
    <property type="project" value="InterPro"/>
</dbReference>
<evidence type="ECO:0000256" key="6">
    <source>
        <dbReference type="ARBA" id="ARBA00023235"/>
    </source>
</evidence>
<dbReference type="PRINTS" id="PR00714">
    <property type="entry name" value="MAN6PISMRASE"/>
</dbReference>
<evidence type="ECO:0000256" key="7">
    <source>
        <dbReference type="PIRSR" id="PIRSR001480-1"/>
    </source>
</evidence>
<dbReference type="NCBIfam" id="TIGR00218">
    <property type="entry name" value="manA"/>
    <property type="match status" value="1"/>
</dbReference>
<keyword evidence="5 8" id="KW-0862">Zinc</keyword>
<feature type="binding site" evidence="8">
    <location>
        <position position="92"/>
    </location>
    <ligand>
        <name>Zn(2+)</name>
        <dbReference type="ChEBI" id="CHEBI:29105"/>
    </ligand>
</feature>
<dbReference type="EMBL" id="BOMB01000015">
    <property type="protein sequence ID" value="GID11958.1"/>
    <property type="molecule type" value="Genomic_DNA"/>
</dbReference>
<dbReference type="Proteomes" id="UP000612808">
    <property type="component" value="Unassembled WGS sequence"/>
</dbReference>
<sequence length="391" mass="40084">MRALTGRIQPYAWGSRAAIAAIQGRDVPSATPEAELWLGAHPAAPSTVDGVSLADLVAADPDGTLGAARRFGRLPFLLKLLAADQPLSLQAHPDAAQARAGFDAEEAAGTPLSAPDRNYKDPYHKPEMIVALTDFDALCGFAPPASTAALLDTFDQPALAPVVAALRAGDLRTAVTTLLELPAATCAETVAGVVATAAKQAAGDPAYALAADLGERYPGDPGVLVALLLNQVRLRPGQALYAPAGVLHAYLTGVGVELMAASDNVLRGGLTPKHVDVPELLRVLRFEAATPPVADPEPAGAGVDAWPALLPGVEEFALRRARVGGPYEEVVVPGDGPRVLFCVSGRVIADDGTDTLSLGPGGAAFVGADRPAVRLTGYGEVYQAGTAPTVT</sequence>
<evidence type="ECO:0000313" key="10">
    <source>
        <dbReference type="EMBL" id="GID11958.1"/>
    </source>
</evidence>
<evidence type="ECO:0000256" key="1">
    <source>
        <dbReference type="ARBA" id="ARBA00000757"/>
    </source>
</evidence>
<comment type="cofactor">
    <cofactor evidence="8">
        <name>Zn(2+)</name>
        <dbReference type="ChEBI" id="CHEBI:29105"/>
    </cofactor>
    <text evidence="8">Binds 1 zinc ion per subunit.</text>
</comment>
<gene>
    <name evidence="10" type="ORF">Aru02nite_28470</name>
</gene>
<evidence type="ECO:0000256" key="2">
    <source>
        <dbReference type="ARBA" id="ARBA00010772"/>
    </source>
</evidence>
<comment type="caution">
    <text evidence="10">The sequence shown here is derived from an EMBL/GenBank/DDBJ whole genome shotgun (WGS) entry which is preliminary data.</text>
</comment>
<dbReference type="InterPro" id="IPR001250">
    <property type="entry name" value="Man6P_Isoase-1"/>
</dbReference>
<comment type="catalytic activity">
    <reaction evidence="1">
        <text>D-mannose 6-phosphate = D-fructose 6-phosphate</text>
        <dbReference type="Rhea" id="RHEA:12356"/>
        <dbReference type="ChEBI" id="CHEBI:58735"/>
        <dbReference type="ChEBI" id="CHEBI:61527"/>
        <dbReference type="EC" id="5.3.1.8"/>
    </reaction>
</comment>
<evidence type="ECO:0000256" key="3">
    <source>
        <dbReference type="ARBA" id="ARBA00011956"/>
    </source>
</evidence>
<dbReference type="InterPro" id="IPR014710">
    <property type="entry name" value="RmlC-like_jellyroll"/>
</dbReference>
<evidence type="ECO:0000256" key="4">
    <source>
        <dbReference type="ARBA" id="ARBA00022723"/>
    </source>
</evidence>
<dbReference type="PANTHER" id="PTHR10309:SF0">
    <property type="entry name" value="MANNOSE-6-PHOSPHATE ISOMERASE"/>
    <property type="match status" value="1"/>
</dbReference>
<dbReference type="InterPro" id="IPR016305">
    <property type="entry name" value="Mannose-6-P_Isomerase"/>
</dbReference>
<feature type="binding site" evidence="8">
    <location>
        <position position="248"/>
    </location>
    <ligand>
        <name>Zn(2+)</name>
        <dbReference type="ChEBI" id="CHEBI:29105"/>
    </ligand>
</feature>
<proteinExistence type="inferred from homology"/>
<dbReference type="Gene3D" id="1.10.441.10">
    <property type="entry name" value="Phosphomannose Isomerase, domain 2"/>
    <property type="match status" value="1"/>
</dbReference>
<organism evidence="10 11">
    <name type="scientific">Actinocatenispora rupis</name>
    <dbReference type="NCBI Taxonomy" id="519421"/>
    <lineage>
        <taxon>Bacteria</taxon>
        <taxon>Bacillati</taxon>
        <taxon>Actinomycetota</taxon>
        <taxon>Actinomycetes</taxon>
        <taxon>Micromonosporales</taxon>
        <taxon>Micromonosporaceae</taxon>
        <taxon>Actinocatenispora</taxon>
    </lineage>
</organism>
<dbReference type="InterPro" id="IPR011051">
    <property type="entry name" value="RmlC_Cupin_sf"/>
</dbReference>
<protein>
    <recommendedName>
        <fullName evidence="3">mannose-6-phosphate isomerase</fullName>
        <ecNumber evidence="3">5.3.1.8</ecNumber>
    </recommendedName>
</protein>
<comment type="similarity">
    <text evidence="2">Belongs to the mannose-6-phosphate isomerase type 1 family.</text>
</comment>
<evidence type="ECO:0000313" key="11">
    <source>
        <dbReference type="Proteomes" id="UP000612808"/>
    </source>
</evidence>